<feature type="region of interest" description="Disordered" evidence="1">
    <location>
        <begin position="1"/>
        <end position="20"/>
    </location>
</feature>
<feature type="compositionally biased region" description="Pro residues" evidence="1">
    <location>
        <begin position="125"/>
        <end position="141"/>
    </location>
</feature>
<gene>
    <name evidence="2" type="ORF">BU23DRAFT_558287</name>
</gene>
<reference evidence="2" key="1">
    <citation type="journal article" date="2020" name="Stud. Mycol.">
        <title>101 Dothideomycetes genomes: a test case for predicting lifestyles and emergence of pathogens.</title>
        <authorList>
            <person name="Haridas S."/>
            <person name="Albert R."/>
            <person name="Binder M."/>
            <person name="Bloem J."/>
            <person name="Labutti K."/>
            <person name="Salamov A."/>
            <person name="Andreopoulos B."/>
            <person name="Baker S."/>
            <person name="Barry K."/>
            <person name="Bills G."/>
            <person name="Bluhm B."/>
            <person name="Cannon C."/>
            <person name="Castanera R."/>
            <person name="Culley D."/>
            <person name="Daum C."/>
            <person name="Ezra D."/>
            <person name="Gonzalez J."/>
            <person name="Henrissat B."/>
            <person name="Kuo A."/>
            <person name="Liang C."/>
            <person name="Lipzen A."/>
            <person name="Lutzoni F."/>
            <person name="Magnuson J."/>
            <person name="Mondo S."/>
            <person name="Nolan M."/>
            <person name="Ohm R."/>
            <person name="Pangilinan J."/>
            <person name="Park H.-J."/>
            <person name="Ramirez L."/>
            <person name="Alfaro M."/>
            <person name="Sun H."/>
            <person name="Tritt A."/>
            <person name="Yoshinaga Y."/>
            <person name="Zwiers L.-H."/>
            <person name="Turgeon B."/>
            <person name="Goodwin S."/>
            <person name="Spatafora J."/>
            <person name="Crous P."/>
            <person name="Grigoriev I."/>
        </authorList>
    </citation>
    <scope>NUCLEOTIDE SEQUENCE</scope>
    <source>
        <strain evidence="2">CBS 107.79</strain>
    </source>
</reference>
<evidence type="ECO:0000313" key="2">
    <source>
        <dbReference type="EMBL" id="KAF1968744.1"/>
    </source>
</evidence>
<protein>
    <submittedName>
        <fullName evidence="2">Uncharacterized protein</fullName>
    </submittedName>
</protein>
<accession>A0A6A5UVK5</accession>
<sequence length="243" mass="28560">MFKFTLHPDRSQCSRSHSHHVNFDDEYRRRSRNRADNYSRVAPPLSNFRHYGRISGPQDRSPHAFAELPRGRESMHHDGYLMTNRAAGHRDLRATNYHRSEPLADDRRNHGFERRSYYSPHLPSRSPPAPSPMDPYGPYRPVPRQSSTRDASAYPPVRPTHDRRQDLYVYDCSPSRSSYSGANTIAVDIRYREPYRSRVPEIHPDIADWRPIPDPRIFDMHEYGDARGYRRSRPGFDQASRWS</sequence>
<evidence type="ECO:0000256" key="1">
    <source>
        <dbReference type="SAM" id="MobiDB-lite"/>
    </source>
</evidence>
<dbReference type="EMBL" id="ML976717">
    <property type="protein sequence ID" value="KAF1968744.1"/>
    <property type="molecule type" value="Genomic_DNA"/>
</dbReference>
<organism evidence="2 3">
    <name type="scientific">Bimuria novae-zelandiae CBS 107.79</name>
    <dbReference type="NCBI Taxonomy" id="1447943"/>
    <lineage>
        <taxon>Eukaryota</taxon>
        <taxon>Fungi</taxon>
        <taxon>Dikarya</taxon>
        <taxon>Ascomycota</taxon>
        <taxon>Pezizomycotina</taxon>
        <taxon>Dothideomycetes</taxon>
        <taxon>Pleosporomycetidae</taxon>
        <taxon>Pleosporales</taxon>
        <taxon>Massarineae</taxon>
        <taxon>Didymosphaeriaceae</taxon>
        <taxon>Bimuria</taxon>
    </lineage>
</organism>
<proteinExistence type="predicted"/>
<dbReference type="Proteomes" id="UP000800036">
    <property type="component" value="Unassembled WGS sequence"/>
</dbReference>
<evidence type="ECO:0000313" key="3">
    <source>
        <dbReference type="Proteomes" id="UP000800036"/>
    </source>
</evidence>
<feature type="region of interest" description="Disordered" evidence="1">
    <location>
        <begin position="91"/>
        <end position="160"/>
    </location>
</feature>
<keyword evidence="3" id="KW-1185">Reference proteome</keyword>
<feature type="compositionally biased region" description="Basic and acidic residues" evidence="1">
    <location>
        <begin position="1"/>
        <end position="12"/>
    </location>
</feature>
<feature type="region of interest" description="Disordered" evidence="1">
    <location>
        <begin position="28"/>
        <end position="64"/>
    </location>
</feature>
<name>A0A6A5UVK5_9PLEO</name>
<dbReference type="AlphaFoldDB" id="A0A6A5UVK5"/>
<feature type="compositionally biased region" description="Basic and acidic residues" evidence="1">
    <location>
        <begin position="28"/>
        <end position="37"/>
    </location>
</feature>
<feature type="compositionally biased region" description="Basic and acidic residues" evidence="1">
    <location>
        <begin position="91"/>
        <end position="116"/>
    </location>
</feature>